<sequence>MFHAWIVHKEPPHLSKAEFEAKVEALVDQAVLLPIVQKNLVKFELVFQNDAVDEHAGSFGFPPRDPVIFLILQSETPEQVFEIFAAPEVRKVFETGREWGLHDFSSGFSATVVPKIENAAAKDNKHLICVYNVPPSLSSAHHDDKWVEFMEEFVEVVARRNHFARFDMWSSNNLLDEHMRAFGYSAAGPTFINHGICDGEDAMFEMMQDPAAHKSVMDAGNDGEHFDLKVNAYVFNAHIVTKIDKTH</sequence>
<accession>A0A8H6XHH7</accession>
<comment type="caution">
    <text evidence="1">The sequence shown here is derived from an EMBL/GenBank/DDBJ whole genome shotgun (WGS) entry which is preliminary data.</text>
</comment>
<organism evidence="1 2">
    <name type="scientific">Mycena sanguinolenta</name>
    <dbReference type="NCBI Taxonomy" id="230812"/>
    <lineage>
        <taxon>Eukaryota</taxon>
        <taxon>Fungi</taxon>
        <taxon>Dikarya</taxon>
        <taxon>Basidiomycota</taxon>
        <taxon>Agaricomycotina</taxon>
        <taxon>Agaricomycetes</taxon>
        <taxon>Agaricomycetidae</taxon>
        <taxon>Agaricales</taxon>
        <taxon>Marasmiineae</taxon>
        <taxon>Mycenaceae</taxon>
        <taxon>Mycena</taxon>
    </lineage>
</organism>
<evidence type="ECO:0000313" key="2">
    <source>
        <dbReference type="Proteomes" id="UP000623467"/>
    </source>
</evidence>
<dbReference type="Proteomes" id="UP000623467">
    <property type="component" value="Unassembled WGS sequence"/>
</dbReference>
<evidence type="ECO:0000313" key="1">
    <source>
        <dbReference type="EMBL" id="KAF7341613.1"/>
    </source>
</evidence>
<name>A0A8H6XHH7_9AGAR</name>
<dbReference type="EMBL" id="JACAZH010000027">
    <property type="protein sequence ID" value="KAF7341613.1"/>
    <property type="molecule type" value="Genomic_DNA"/>
</dbReference>
<protein>
    <submittedName>
        <fullName evidence="1">Uncharacterized protein</fullName>
    </submittedName>
</protein>
<proteinExistence type="predicted"/>
<dbReference type="AlphaFoldDB" id="A0A8H6XHH7"/>
<gene>
    <name evidence="1" type="ORF">MSAN_02058700</name>
</gene>
<keyword evidence="2" id="KW-1185">Reference proteome</keyword>
<reference evidence="1" key="1">
    <citation type="submission" date="2020-05" db="EMBL/GenBank/DDBJ databases">
        <title>Mycena genomes resolve the evolution of fungal bioluminescence.</title>
        <authorList>
            <person name="Tsai I.J."/>
        </authorList>
    </citation>
    <scope>NUCLEOTIDE SEQUENCE</scope>
    <source>
        <strain evidence="1">160909Yilan</strain>
    </source>
</reference>
<dbReference type="OrthoDB" id="2935144at2759"/>